<feature type="DNA-binding region" description="Homeobox" evidence="4">
    <location>
        <begin position="113"/>
        <end position="173"/>
    </location>
</feature>
<dbReference type="PROSITE" id="PS00027">
    <property type="entry name" value="HOMEOBOX_1"/>
    <property type="match status" value="1"/>
</dbReference>
<evidence type="ECO:0000256" key="5">
    <source>
        <dbReference type="RuleBase" id="RU000682"/>
    </source>
</evidence>
<feature type="compositionally biased region" description="Low complexity" evidence="6">
    <location>
        <begin position="224"/>
        <end position="235"/>
    </location>
</feature>
<keyword evidence="9" id="KW-1185">Reference proteome</keyword>
<evidence type="ECO:0000256" key="6">
    <source>
        <dbReference type="SAM" id="MobiDB-lite"/>
    </source>
</evidence>
<dbReference type="SUPFAM" id="SSF46689">
    <property type="entry name" value="Homeodomain-like"/>
    <property type="match status" value="1"/>
</dbReference>
<feature type="region of interest" description="Disordered" evidence="6">
    <location>
        <begin position="370"/>
        <end position="400"/>
    </location>
</feature>
<keyword evidence="2 4" id="KW-0371">Homeobox</keyword>
<accession>A0ABR2WJD7</accession>
<evidence type="ECO:0000256" key="3">
    <source>
        <dbReference type="ARBA" id="ARBA00023242"/>
    </source>
</evidence>
<dbReference type="Pfam" id="PF00046">
    <property type="entry name" value="Homeodomain"/>
    <property type="match status" value="1"/>
</dbReference>
<name>A0ABR2WJD7_9FUNG</name>
<dbReference type="CDD" id="cd00086">
    <property type="entry name" value="homeodomain"/>
    <property type="match status" value="1"/>
</dbReference>
<evidence type="ECO:0000256" key="1">
    <source>
        <dbReference type="ARBA" id="ARBA00023125"/>
    </source>
</evidence>
<evidence type="ECO:0000256" key="4">
    <source>
        <dbReference type="PROSITE-ProRule" id="PRU00108"/>
    </source>
</evidence>
<keyword evidence="1 4" id="KW-0238">DNA-binding</keyword>
<dbReference type="EMBL" id="JASJQH010001300">
    <property type="protein sequence ID" value="KAK9761622.1"/>
    <property type="molecule type" value="Genomic_DNA"/>
</dbReference>
<reference evidence="8 9" key="1">
    <citation type="submission" date="2023-04" db="EMBL/GenBank/DDBJ databases">
        <title>Genome of Basidiobolus ranarum AG-B5.</title>
        <authorList>
            <person name="Stajich J.E."/>
            <person name="Carter-House D."/>
            <person name="Gryganskyi A."/>
        </authorList>
    </citation>
    <scope>NUCLEOTIDE SEQUENCE [LARGE SCALE GENOMIC DNA]</scope>
    <source>
        <strain evidence="8 9">AG-B5</strain>
    </source>
</reference>
<evidence type="ECO:0000256" key="2">
    <source>
        <dbReference type="ARBA" id="ARBA00023155"/>
    </source>
</evidence>
<feature type="domain" description="Homeobox" evidence="7">
    <location>
        <begin position="111"/>
        <end position="172"/>
    </location>
</feature>
<gene>
    <name evidence="8" type="ORF">K7432_013347</name>
</gene>
<feature type="compositionally biased region" description="Polar residues" evidence="6">
    <location>
        <begin position="386"/>
        <end position="397"/>
    </location>
</feature>
<feature type="compositionally biased region" description="Low complexity" evidence="6">
    <location>
        <begin position="172"/>
        <end position="183"/>
    </location>
</feature>
<dbReference type="InterPro" id="IPR017970">
    <property type="entry name" value="Homeobox_CS"/>
</dbReference>
<organism evidence="8 9">
    <name type="scientific">Basidiobolus ranarum</name>
    <dbReference type="NCBI Taxonomy" id="34480"/>
    <lineage>
        <taxon>Eukaryota</taxon>
        <taxon>Fungi</taxon>
        <taxon>Fungi incertae sedis</taxon>
        <taxon>Zoopagomycota</taxon>
        <taxon>Entomophthoromycotina</taxon>
        <taxon>Basidiobolomycetes</taxon>
        <taxon>Basidiobolales</taxon>
        <taxon>Basidiobolaceae</taxon>
        <taxon>Basidiobolus</taxon>
    </lineage>
</organism>
<dbReference type="Proteomes" id="UP001479436">
    <property type="component" value="Unassembled WGS sequence"/>
</dbReference>
<protein>
    <recommendedName>
        <fullName evidence="7">Homeobox domain-containing protein</fullName>
    </recommendedName>
</protein>
<feature type="compositionally biased region" description="Polar residues" evidence="6">
    <location>
        <begin position="184"/>
        <end position="196"/>
    </location>
</feature>
<comment type="caution">
    <text evidence="8">The sequence shown here is derived from an EMBL/GenBank/DDBJ whole genome shotgun (WGS) entry which is preliminary data.</text>
</comment>
<comment type="subcellular location">
    <subcellularLocation>
        <location evidence="4 5">Nucleus</location>
    </subcellularLocation>
</comment>
<dbReference type="InterPro" id="IPR009057">
    <property type="entry name" value="Homeodomain-like_sf"/>
</dbReference>
<proteinExistence type="predicted"/>
<sequence length="551" mass="62012">MSREPAIATQSGDQQTLQKRRITTNLKIDGLWELSKSATREGVETLHFLHNRHKMAITRQLKVIPIFDQSLSRILQQLNEHLEISRMNLSSTIENLTRHGIDQLLDNERSSDPNRTPARFSKEIKKVLIDSFVSKSPYPSEAEKERLSRLCKLDYKQVSVWFANKRMRTKIHSPSSNSHIYSSGKSLQPKLSSTKNPKAEDYFSPAFKTENALSDVSSQHSSFSGSPFTSSSMDSVRGDSFSPDNTPSPYFRGDAESHPPKSPHISLHKFKVNSECESISTPTKSYERTPWTTSNMSVNSPESWKFRNRLASSSSIKTPLAYLDCLSSTDETDILESMSGDDYANMKCRDGYTSNTNILGVTGVMIEDENTTSPRMSGECRKARSVNRQEQMNSDNVLSDAEDVSKLPVFPETLDDIVYKYGISQGQSEVEIQASKSYLMKSTNSLPGQDSPELDSHYDDLEQCIKGDGKSAADNTILLDILGDGYTPKHSSVTPEISRKFEFDISSDWGSRSPKEIRDYSVYFKTILKPEQLTVDPNILDLKRKSEKPEV</sequence>
<dbReference type="SMART" id="SM00389">
    <property type="entry name" value="HOX"/>
    <property type="match status" value="1"/>
</dbReference>
<evidence type="ECO:0000313" key="8">
    <source>
        <dbReference type="EMBL" id="KAK9761622.1"/>
    </source>
</evidence>
<feature type="region of interest" description="Disordered" evidence="6">
    <location>
        <begin position="172"/>
        <end position="198"/>
    </location>
</feature>
<evidence type="ECO:0000259" key="7">
    <source>
        <dbReference type="PROSITE" id="PS50071"/>
    </source>
</evidence>
<dbReference type="InterPro" id="IPR001356">
    <property type="entry name" value="HD"/>
</dbReference>
<feature type="region of interest" description="Disordered" evidence="6">
    <location>
        <begin position="224"/>
        <end position="266"/>
    </location>
</feature>
<keyword evidence="3 4" id="KW-0539">Nucleus</keyword>
<dbReference type="Gene3D" id="1.10.10.60">
    <property type="entry name" value="Homeodomain-like"/>
    <property type="match status" value="1"/>
</dbReference>
<evidence type="ECO:0000313" key="9">
    <source>
        <dbReference type="Proteomes" id="UP001479436"/>
    </source>
</evidence>
<dbReference type="PROSITE" id="PS50071">
    <property type="entry name" value="HOMEOBOX_2"/>
    <property type="match status" value="1"/>
</dbReference>